<feature type="domain" description="Amidase" evidence="2">
    <location>
        <begin position="27"/>
        <end position="483"/>
    </location>
</feature>
<keyword evidence="4" id="KW-1185">Reference proteome</keyword>
<dbReference type="STRING" id="348802.A0A0D2EUQ6"/>
<dbReference type="RefSeq" id="XP_013312158.1">
    <property type="nucleotide sequence ID" value="XM_013456704.1"/>
</dbReference>
<protein>
    <recommendedName>
        <fullName evidence="2">Amidase domain-containing protein</fullName>
    </recommendedName>
</protein>
<dbReference type="InterPro" id="IPR020556">
    <property type="entry name" value="Amidase_CS"/>
</dbReference>
<dbReference type="Proteomes" id="UP000054342">
    <property type="component" value="Unassembled WGS sequence"/>
</dbReference>
<dbReference type="Pfam" id="PF01425">
    <property type="entry name" value="Amidase"/>
    <property type="match status" value="1"/>
</dbReference>
<evidence type="ECO:0000256" key="1">
    <source>
        <dbReference type="ARBA" id="ARBA00009199"/>
    </source>
</evidence>
<reference evidence="3 4" key="1">
    <citation type="submission" date="2015-01" db="EMBL/GenBank/DDBJ databases">
        <title>The Genome Sequence of Exophiala xenobiotica CBS118157.</title>
        <authorList>
            <consortium name="The Broad Institute Genomics Platform"/>
            <person name="Cuomo C."/>
            <person name="de Hoog S."/>
            <person name="Gorbushina A."/>
            <person name="Stielow B."/>
            <person name="Teixiera M."/>
            <person name="Abouelleil A."/>
            <person name="Chapman S.B."/>
            <person name="Priest M."/>
            <person name="Young S.K."/>
            <person name="Wortman J."/>
            <person name="Nusbaum C."/>
            <person name="Birren B."/>
        </authorList>
    </citation>
    <scope>NUCLEOTIDE SEQUENCE [LARGE SCALE GENOMIC DNA]</scope>
    <source>
        <strain evidence="3 4">CBS 118157</strain>
    </source>
</reference>
<dbReference type="PROSITE" id="PS00571">
    <property type="entry name" value="AMIDASES"/>
    <property type="match status" value="1"/>
</dbReference>
<dbReference type="SUPFAM" id="SSF75304">
    <property type="entry name" value="Amidase signature (AS) enzymes"/>
    <property type="match status" value="1"/>
</dbReference>
<dbReference type="OrthoDB" id="566138at2759"/>
<gene>
    <name evidence="3" type="ORF">PV05_10282</name>
</gene>
<organism evidence="3 4">
    <name type="scientific">Exophiala xenobiotica</name>
    <dbReference type="NCBI Taxonomy" id="348802"/>
    <lineage>
        <taxon>Eukaryota</taxon>
        <taxon>Fungi</taxon>
        <taxon>Dikarya</taxon>
        <taxon>Ascomycota</taxon>
        <taxon>Pezizomycotina</taxon>
        <taxon>Eurotiomycetes</taxon>
        <taxon>Chaetothyriomycetidae</taxon>
        <taxon>Chaetothyriales</taxon>
        <taxon>Herpotrichiellaceae</taxon>
        <taxon>Exophiala</taxon>
    </lineage>
</organism>
<proteinExistence type="inferred from homology"/>
<accession>A0A0D2EUQ6</accession>
<evidence type="ECO:0000313" key="4">
    <source>
        <dbReference type="Proteomes" id="UP000054342"/>
    </source>
</evidence>
<dbReference type="PANTHER" id="PTHR42678:SF34">
    <property type="entry name" value="OS04G0183300 PROTEIN"/>
    <property type="match status" value="1"/>
</dbReference>
<dbReference type="InterPro" id="IPR036928">
    <property type="entry name" value="AS_sf"/>
</dbReference>
<comment type="similarity">
    <text evidence="1">Belongs to the amidase family.</text>
</comment>
<dbReference type="PANTHER" id="PTHR42678">
    <property type="entry name" value="AMIDASE"/>
    <property type="match status" value="1"/>
</dbReference>
<dbReference type="Gene3D" id="3.90.1300.10">
    <property type="entry name" value="Amidase signature (AS) domain"/>
    <property type="match status" value="1"/>
</dbReference>
<evidence type="ECO:0000313" key="3">
    <source>
        <dbReference type="EMBL" id="KIW51574.1"/>
    </source>
</evidence>
<dbReference type="GeneID" id="25332190"/>
<dbReference type="InterPro" id="IPR023631">
    <property type="entry name" value="Amidase_dom"/>
</dbReference>
<sequence length="501" mass="53747">MDTQLKELTVARAHDGYRSGKFTTRQVVEYYLERIQKLDKADSGPHLNSILAVSSTALAEADALDAHLKTTSELKGSLHGIPVVIKDQADTKCLTTTYGSIVAKDNVPSEDATLVAKLKAAGAIVLAKTTMPDWATSWHSTSSMSGVTRNPYDLKRDPGGSSSGTGTAVAADLGLLGIGEDTGGSIRLPSTFCGLVGLRCTPGTISRYGLSPLLVPQDTPGPMCRTVTDVALMLDALAGFDERDPYTATAVLSGKPVGGSYAANFSVDQIKSARLGVLREAFGPDSDKDCASVNGVINGALSKLEQNGTTLIDVEIPNLKHLLEITFTYPQRSRSDLDAWFARHPFLNSTNTKEIYGAKRYHPALDLFEDIALGTGTPQKDPEFTTRLLAREELQRAIISLMAKHQFDALAFPDCQIPAPLLDDVLTQRWPAAAFPTNTLVASQSLMPAISVPAGLTEEREGEATLQVGLELLGLPYREQALLELAYGVEQLVMGRRPPPL</sequence>
<dbReference type="AlphaFoldDB" id="A0A0D2EUQ6"/>
<evidence type="ECO:0000259" key="2">
    <source>
        <dbReference type="Pfam" id="PF01425"/>
    </source>
</evidence>
<dbReference type="HOGENOM" id="CLU_009600_14_2_1"/>
<name>A0A0D2EUQ6_9EURO</name>
<dbReference type="EMBL" id="KN847322">
    <property type="protein sequence ID" value="KIW51574.1"/>
    <property type="molecule type" value="Genomic_DNA"/>
</dbReference>